<evidence type="ECO:0000313" key="1">
    <source>
        <dbReference type="EMBL" id="RON29809.1"/>
    </source>
</evidence>
<gene>
    <name evidence="1" type="ORF">BK661_20820</name>
</gene>
<dbReference type="EMBL" id="MOBL01000024">
    <property type="protein sequence ID" value="RON29809.1"/>
    <property type="molecule type" value="Genomic_DNA"/>
</dbReference>
<accession>A0A423IWI8</accession>
<protein>
    <submittedName>
        <fullName evidence="1">Uncharacterized protein</fullName>
    </submittedName>
</protein>
<sequence>MSASFQERIAAIQFKGTEDGKGSATLVVCYKEDGKWVELARVESDRYEIRPPYPFKGLLLNPPKAILSDLEKIEVHHADQYPPQS</sequence>
<evidence type="ECO:0000313" key="2">
    <source>
        <dbReference type="Proteomes" id="UP000283260"/>
    </source>
</evidence>
<dbReference type="AlphaFoldDB" id="A0A423IWI8"/>
<dbReference type="Proteomes" id="UP000283260">
    <property type="component" value="Unassembled WGS sequence"/>
</dbReference>
<name>A0A423IWI8_9PSED</name>
<dbReference type="RefSeq" id="WP_123499659.1">
    <property type="nucleotide sequence ID" value="NZ_JBNDKA010000001.1"/>
</dbReference>
<organism evidence="1 2">
    <name type="scientific">Pseudomonas frederiksbergensis</name>
    <dbReference type="NCBI Taxonomy" id="104087"/>
    <lineage>
        <taxon>Bacteria</taxon>
        <taxon>Pseudomonadati</taxon>
        <taxon>Pseudomonadota</taxon>
        <taxon>Gammaproteobacteria</taxon>
        <taxon>Pseudomonadales</taxon>
        <taxon>Pseudomonadaceae</taxon>
        <taxon>Pseudomonas</taxon>
    </lineage>
</organism>
<reference evidence="1 2" key="1">
    <citation type="submission" date="2016-10" db="EMBL/GenBank/DDBJ databases">
        <title>Comparative genome analysis of multiple Pseudomonas spp. focuses on biocontrol and plant growth promoting traits.</title>
        <authorList>
            <person name="Tao X.-Y."/>
            <person name="Taylor C.G."/>
        </authorList>
    </citation>
    <scope>NUCLEOTIDE SEQUENCE [LARGE SCALE GENOMIC DNA]</scope>
    <source>
        <strain evidence="1 2">94G2</strain>
    </source>
</reference>
<proteinExistence type="predicted"/>
<comment type="caution">
    <text evidence="1">The sequence shown here is derived from an EMBL/GenBank/DDBJ whole genome shotgun (WGS) entry which is preliminary data.</text>
</comment>